<keyword evidence="2" id="KW-1185">Reference proteome</keyword>
<proteinExistence type="predicted"/>
<name>A0ABQ8SU71_PERAM</name>
<reference evidence="1 2" key="1">
    <citation type="journal article" date="2022" name="Allergy">
        <title>Genome assembly and annotation of Periplaneta americana reveal a comprehensive cockroach allergen profile.</title>
        <authorList>
            <person name="Wang L."/>
            <person name="Xiong Q."/>
            <person name="Saelim N."/>
            <person name="Wang L."/>
            <person name="Nong W."/>
            <person name="Wan A.T."/>
            <person name="Shi M."/>
            <person name="Liu X."/>
            <person name="Cao Q."/>
            <person name="Hui J.H.L."/>
            <person name="Sookrung N."/>
            <person name="Leung T.F."/>
            <person name="Tungtrongchitr A."/>
            <person name="Tsui S.K.W."/>
        </authorList>
    </citation>
    <scope>NUCLEOTIDE SEQUENCE [LARGE SCALE GENOMIC DNA]</scope>
    <source>
        <strain evidence="1">PWHHKU_190912</strain>
    </source>
</reference>
<accession>A0ABQ8SU71</accession>
<organism evidence="1 2">
    <name type="scientific">Periplaneta americana</name>
    <name type="common">American cockroach</name>
    <name type="synonym">Blatta americana</name>
    <dbReference type="NCBI Taxonomy" id="6978"/>
    <lineage>
        <taxon>Eukaryota</taxon>
        <taxon>Metazoa</taxon>
        <taxon>Ecdysozoa</taxon>
        <taxon>Arthropoda</taxon>
        <taxon>Hexapoda</taxon>
        <taxon>Insecta</taxon>
        <taxon>Pterygota</taxon>
        <taxon>Neoptera</taxon>
        <taxon>Polyneoptera</taxon>
        <taxon>Dictyoptera</taxon>
        <taxon>Blattodea</taxon>
        <taxon>Blattoidea</taxon>
        <taxon>Blattidae</taxon>
        <taxon>Blattinae</taxon>
        <taxon>Periplaneta</taxon>
    </lineage>
</organism>
<dbReference type="EMBL" id="JAJSOF020000021">
    <property type="protein sequence ID" value="KAJ4437739.1"/>
    <property type="molecule type" value="Genomic_DNA"/>
</dbReference>
<protein>
    <recommendedName>
        <fullName evidence="3">Mos1 transposase HTH domain-containing protein</fullName>
    </recommendedName>
</protein>
<evidence type="ECO:0000313" key="1">
    <source>
        <dbReference type="EMBL" id="KAJ4437739.1"/>
    </source>
</evidence>
<dbReference type="PANTHER" id="PTHR46060">
    <property type="entry name" value="MARINER MOS1 TRANSPOSASE-LIKE PROTEIN"/>
    <property type="match status" value="1"/>
</dbReference>
<dbReference type="InterPro" id="IPR052709">
    <property type="entry name" value="Transposase-MT_Hybrid"/>
</dbReference>
<gene>
    <name evidence="1" type="ORF">ANN_17885</name>
</gene>
<sequence>MEAGKEEQRGVVRFLTAEGVGGREIYCRMSAVYSEHSMSCYHVLEWHKRFREGCVSLQDVARPGEAHRAIIPAVIAEVDGLIWGNRLRCLVGINHGSVHVIATKHLHYRKIYSQGVPHQLTEEQKQTMTASLGHLQRYHGEEYAFLSGIVIGDELWCHHFEVESKWQSQQ</sequence>
<evidence type="ECO:0000313" key="2">
    <source>
        <dbReference type="Proteomes" id="UP001148838"/>
    </source>
</evidence>
<evidence type="ECO:0008006" key="3">
    <source>
        <dbReference type="Google" id="ProtNLM"/>
    </source>
</evidence>
<dbReference type="Proteomes" id="UP001148838">
    <property type="component" value="Unassembled WGS sequence"/>
</dbReference>
<comment type="caution">
    <text evidence="1">The sequence shown here is derived from an EMBL/GenBank/DDBJ whole genome shotgun (WGS) entry which is preliminary data.</text>
</comment>
<dbReference type="PANTHER" id="PTHR46060:SF1">
    <property type="entry name" value="MARINER MOS1 TRANSPOSASE-LIKE PROTEIN"/>
    <property type="match status" value="1"/>
</dbReference>